<accession>A0ABN9S3P6</accession>
<evidence type="ECO:0000313" key="3">
    <source>
        <dbReference type="Proteomes" id="UP001189429"/>
    </source>
</evidence>
<comment type="caution">
    <text evidence="2">The sequence shown here is derived from an EMBL/GenBank/DDBJ whole genome shotgun (WGS) entry which is preliminary data.</text>
</comment>
<feature type="compositionally biased region" description="Low complexity" evidence="1">
    <location>
        <begin position="17"/>
        <end position="27"/>
    </location>
</feature>
<feature type="region of interest" description="Disordered" evidence="1">
    <location>
        <begin position="17"/>
        <end position="36"/>
    </location>
</feature>
<name>A0ABN9S3P6_9DINO</name>
<evidence type="ECO:0000313" key="2">
    <source>
        <dbReference type="EMBL" id="CAK0826398.1"/>
    </source>
</evidence>
<organism evidence="2 3">
    <name type="scientific">Prorocentrum cordatum</name>
    <dbReference type="NCBI Taxonomy" id="2364126"/>
    <lineage>
        <taxon>Eukaryota</taxon>
        <taxon>Sar</taxon>
        <taxon>Alveolata</taxon>
        <taxon>Dinophyceae</taxon>
        <taxon>Prorocentrales</taxon>
        <taxon>Prorocentraceae</taxon>
        <taxon>Prorocentrum</taxon>
    </lineage>
</organism>
<dbReference type="Proteomes" id="UP001189429">
    <property type="component" value="Unassembled WGS sequence"/>
</dbReference>
<sequence length="226" mass="23132">MCIDGESHAVASLSCPIESQSIPSSSSATGESGQHVVVLSRVGPADTPESDNKSWSVGSRCGGIQVVLSPTPSPSSSASPVHAVPQPFRAREDTGDRPEASPVQSGGAAAMVAIAAVTPVARAGGSLGSHDKMIAQVAAVGVLVVAGETRELLPYAHVLLQELLGENMDIKDDLVELGDPDRELDCGACYLVDGNHAIRAAWFAGNGKEQRRSAKLALAVGLFTGA</sequence>
<gene>
    <name evidence="2" type="ORF">PCOR1329_LOCUS26254</name>
</gene>
<evidence type="ECO:0000256" key="1">
    <source>
        <dbReference type="SAM" id="MobiDB-lite"/>
    </source>
</evidence>
<keyword evidence="3" id="KW-1185">Reference proteome</keyword>
<protein>
    <submittedName>
        <fullName evidence="2">Uncharacterized protein</fullName>
    </submittedName>
</protein>
<reference evidence="2" key="1">
    <citation type="submission" date="2023-10" db="EMBL/GenBank/DDBJ databases">
        <authorList>
            <person name="Chen Y."/>
            <person name="Shah S."/>
            <person name="Dougan E. K."/>
            <person name="Thang M."/>
            <person name="Chan C."/>
        </authorList>
    </citation>
    <scope>NUCLEOTIDE SEQUENCE [LARGE SCALE GENOMIC DNA]</scope>
</reference>
<proteinExistence type="predicted"/>
<dbReference type="EMBL" id="CAUYUJ010009302">
    <property type="protein sequence ID" value="CAK0826398.1"/>
    <property type="molecule type" value="Genomic_DNA"/>
</dbReference>
<feature type="non-terminal residue" evidence="2">
    <location>
        <position position="226"/>
    </location>
</feature>